<feature type="compositionally biased region" description="Low complexity" evidence="2">
    <location>
        <begin position="11"/>
        <end position="23"/>
    </location>
</feature>
<reference evidence="3 4" key="1">
    <citation type="journal article" date="2024" name="BMC Genomics">
        <title>De novo assembly and annotation of Popillia japonica's genome with initial clues to its potential as an invasive pest.</title>
        <authorList>
            <person name="Cucini C."/>
            <person name="Boschi S."/>
            <person name="Funari R."/>
            <person name="Cardaioli E."/>
            <person name="Iannotti N."/>
            <person name="Marturano G."/>
            <person name="Paoli F."/>
            <person name="Bruttini M."/>
            <person name="Carapelli A."/>
            <person name="Frati F."/>
            <person name="Nardi F."/>
        </authorList>
    </citation>
    <scope>NUCLEOTIDE SEQUENCE [LARGE SCALE GENOMIC DNA]</scope>
    <source>
        <strain evidence="3">DMR45628</strain>
    </source>
</reference>
<name>A0AAW1LNR4_POPJA</name>
<dbReference type="AlphaFoldDB" id="A0AAW1LNR4"/>
<organism evidence="3 4">
    <name type="scientific">Popillia japonica</name>
    <name type="common">Japanese beetle</name>
    <dbReference type="NCBI Taxonomy" id="7064"/>
    <lineage>
        <taxon>Eukaryota</taxon>
        <taxon>Metazoa</taxon>
        <taxon>Ecdysozoa</taxon>
        <taxon>Arthropoda</taxon>
        <taxon>Hexapoda</taxon>
        <taxon>Insecta</taxon>
        <taxon>Pterygota</taxon>
        <taxon>Neoptera</taxon>
        <taxon>Endopterygota</taxon>
        <taxon>Coleoptera</taxon>
        <taxon>Polyphaga</taxon>
        <taxon>Scarabaeiformia</taxon>
        <taxon>Scarabaeidae</taxon>
        <taxon>Rutelinae</taxon>
        <taxon>Popillia</taxon>
    </lineage>
</organism>
<proteinExistence type="predicted"/>
<evidence type="ECO:0000313" key="3">
    <source>
        <dbReference type="EMBL" id="KAK9736171.1"/>
    </source>
</evidence>
<keyword evidence="4" id="KW-1185">Reference proteome</keyword>
<evidence type="ECO:0000256" key="1">
    <source>
        <dbReference type="SAM" id="Coils"/>
    </source>
</evidence>
<comment type="caution">
    <text evidence="3">The sequence shown here is derived from an EMBL/GenBank/DDBJ whole genome shotgun (WGS) entry which is preliminary data.</text>
</comment>
<accession>A0AAW1LNR4</accession>
<keyword evidence="1" id="KW-0175">Coiled coil</keyword>
<evidence type="ECO:0000313" key="4">
    <source>
        <dbReference type="Proteomes" id="UP001458880"/>
    </source>
</evidence>
<protein>
    <submittedName>
        <fullName evidence="3">Uncharacterized protein</fullName>
    </submittedName>
</protein>
<dbReference type="Proteomes" id="UP001458880">
    <property type="component" value="Unassembled WGS sequence"/>
</dbReference>
<sequence>MTLKDPDFLMSNSGESSGSESHANSNVANWISIDTGITTAAPIDVVASTKNHDGNFTKTGELRKRKRYEKTKLERKEEQARKQREKHYIRPGCVVCHRRCKALFNKDHRTSINTQYWSMNWQERRIFVSSNVDVHDVKRRRGSAESARKRTFKYFLKSGGTKHEVCKTFFLSTLGYDPKNDRVITNVLAKQDPMNIVPSGDKRGKHTKTPRIDRESIKKHVESFNPCVSHYRREHAPHKRYLPSDITIRSMHRDFITTHPNIKCSYELYRICVSKDGNISFASLGHEECELCESFKLHNPAHTEHSLSEDCNDCNFWKEHIKKAKEGRETYRIDAEYDFPASTVCVSADLEKDGSILNAETQAPTLVTDNASSYPDSEYQILETANNDHDSSVGVENDDTRQLYLDRAHIIWRKPSASNLKNFISNADWHF</sequence>
<gene>
    <name evidence="3" type="ORF">QE152_g12679</name>
</gene>
<dbReference type="PANTHER" id="PTHR10773:SF19">
    <property type="match status" value="1"/>
</dbReference>
<dbReference type="EMBL" id="JASPKY010000117">
    <property type="protein sequence ID" value="KAK9736171.1"/>
    <property type="molecule type" value="Genomic_DNA"/>
</dbReference>
<feature type="coiled-coil region" evidence="1">
    <location>
        <begin position="63"/>
        <end position="90"/>
    </location>
</feature>
<evidence type="ECO:0000256" key="2">
    <source>
        <dbReference type="SAM" id="MobiDB-lite"/>
    </source>
</evidence>
<feature type="region of interest" description="Disordered" evidence="2">
    <location>
        <begin position="1"/>
        <end position="23"/>
    </location>
</feature>
<dbReference type="PANTHER" id="PTHR10773">
    <property type="entry name" value="DNA-DIRECTED RNA POLYMERASES I, II, AND III SUBUNIT RPABC2"/>
    <property type="match status" value="1"/>
</dbReference>